<feature type="region of interest" description="Disordered" evidence="1">
    <location>
        <begin position="96"/>
        <end position="116"/>
    </location>
</feature>
<protein>
    <recommendedName>
        <fullName evidence="4">DUF19 domain-containing protein</fullName>
    </recommendedName>
</protein>
<evidence type="ECO:0000313" key="3">
    <source>
        <dbReference type="Proteomes" id="UP000494206"/>
    </source>
</evidence>
<accession>A0A8S1ETK9</accession>
<evidence type="ECO:0008006" key="4">
    <source>
        <dbReference type="Google" id="ProtNLM"/>
    </source>
</evidence>
<gene>
    <name evidence="2" type="ORF">CBOVIS_LOCUS6969</name>
</gene>
<reference evidence="2 3" key="1">
    <citation type="submission" date="2020-04" db="EMBL/GenBank/DDBJ databases">
        <authorList>
            <person name="Laetsch R D."/>
            <person name="Stevens L."/>
            <person name="Kumar S."/>
            <person name="Blaxter L. M."/>
        </authorList>
    </citation>
    <scope>NUCLEOTIDE SEQUENCE [LARGE SCALE GENOMIC DNA]</scope>
</reference>
<feature type="compositionally biased region" description="Low complexity" evidence="1">
    <location>
        <begin position="107"/>
        <end position="116"/>
    </location>
</feature>
<proteinExistence type="predicted"/>
<dbReference type="AlphaFoldDB" id="A0A8S1ETK9"/>
<name>A0A8S1ETK9_9PELO</name>
<keyword evidence="3" id="KW-1185">Reference proteome</keyword>
<evidence type="ECO:0000256" key="1">
    <source>
        <dbReference type="SAM" id="MobiDB-lite"/>
    </source>
</evidence>
<evidence type="ECO:0000313" key="2">
    <source>
        <dbReference type="EMBL" id="CAB3404675.1"/>
    </source>
</evidence>
<dbReference type="EMBL" id="CADEPM010000004">
    <property type="protein sequence ID" value="CAB3404675.1"/>
    <property type="molecule type" value="Genomic_DNA"/>
</dbReference>
<organism evidence="2 3">
    <name type="scientific">Caenorhabditis bovis</name>
    <dbReference type="NCBI Taxonomy" id="2654633"/>
    <lineage>
        <taxon>Eukaryota</taxon>
        <taxon>Metazoa</taxon>
        <taxon>Ecdysozoa</taxon>
        <taxon>Nematoda</taxon>
        <taxon>Chromadorea</taxon>
        <taxon>Rhabditida</taxon>
        <taxon>Rhabditina</taxon>
        <taxon>Rhabditomorpha</taxon>
        <taxon>Rhabditoidea</taxon>
        <taxon>Rhabditidae</taxon>
        <taxon>Peloderinae</taxon>
        <taxon>Caenorhabditis</taxon>
    </lineage>
</organism>
<dbReference type="Proteomes" id="UP000494206">
    <property type="component" value="Unassembled WGS sequence"/>
</dbReference>
<sequence>MAVIVIRQSAQSLNRNTNPIGIKTIEFEKTQEVIKKVGSTLNPQENFDPFRSGRTGIKVVPNLNQNQETSHPVEHVVPKIHPNSASSGFIPLNPTNSRPVANDPGVTQQQQQTMATTTEKMETNQAMNSTESDEMDEGERILIAYEQIREELLRILEEEAIKKELATKADDPACGKLRQEYDDVCFQTPPLAAFQETREFCLAFVKNCRKTLSTNLFTNLKNFKIDFSRYCKKHRERFRYVCPDPLRFFTFAEEAVQFCIRYKDRCAGEPVPSEPIAFKRKDADHIYTREIEYWCTREKRTAYNYCTEPDLIKTPRYQPFCFLYKYACIDIYQRVIYG</sequence>
<dbReference type="OrthoDB" id="5788555at2759"/>
<comment type="caution">
    <text evidence="2">The sequence shown here is derived from an EMBL/GenBank/DDBJ whole genome shotgun (WGS) entry which is preliminary data.</text>
</comment>